<evidence type="ECO:0000256" key="3">
    <source>
        <dbReference type="ARBA" id="ARBA00007614"/>
    </source>
</evidence>
<evidence type="ECO:0000256" key="7">
    <source>
        <dbReference type="ARBA" id="ARBA00022679"/>
    </source>
</evidence>
<comment type="catalytic activity">
    <reaction evidence="13">
        <text>UMP + ATP = UDP + ADP</text>
        <dbReference type="Rhea" id="RHEA:24400"/>
        <dbReference type="ChEBI" id="CHEBI:30616"/>
        <dbReference type="ChEBI" id="CHEBI:57865"/>
        <dbReference type="ChEBI" id="CHEBI:58223"/>
        <dbReference type="ChEBI" id="CHEBI:456216"/>
        <dbReference type="EC" id="2.7.4.22"/>
    </reaction>
</comment>
<proteinExistence type="inferred from homology"/>
<evidence type="ECO:0000256" key="4">
    <source>
        <dbReference type="ARBA" id="ARBA00012899"/>
    </source>
</evidence>
<dbReference type="GO" id="GO:0044210">
    <property type="term" value="P:'de novo' CTP biosynthetic process"/>
    <property type="evidence" value="ECO:0007669"/>
    <property type="project" value="UniProtKB-UniPathway"/>
</dbReference>
<evidence type="ECO:0000256" key="1">
    <source>
        <dbReference type="ARBA" id="ARBA00004496"/>
    </source>
</evidence>
<keyword evidence="7 15" id="KW-0808">Transferase</keyword>
<feature type="domain" description="Aspartate/glutamate/uridylate kinase" evidence="14">
    <location>
        <begin position="5"/>
        <end position="214"/>
    </location>
</feature>
<evidence type="ECO:0000256" key="9">
    <source>
        <dbReference type="ARBA" id="ARBA00022777"/>
    </source>
</evidence>
<evidence type="ECO:0000256" key="6">
    <source>
        <dbReference type="ARBA" id="ARBA00022490"/>
    </source>
</evidence>
<dbReference type="CDD" id="cd04254">
    <property type="entry name" value="AAK_UMPK-PyrH-Ec"/>
    <property type="match status" value="1"/>
</dbReference>
<dbReference type="NCBIfam" id="TIGR02075">
    <property type="entry name" value="pyrH_bact"/>
    <property type="match status" value="1"/>
</dbReference>
<evidence type="ECO:0000256" key="11">
    <source>
        <dbReference type="ARBA" id="ARBA00022975"/>
    </source>
</evidence>
<protein>
    <recommendedName>
        <fullName evidence="5">Uridylate kinase</fullName>
        <ecNumber evidence="4">2.7.4.22</ecNumber>
    </recommendedName>
    <alternativeName>
        <fullName evidence="12">Uridine monophosphate kinase</fullName>
    </alternativeName>
</protein>
<dbReference type="SUPFAM" id="SSF53633">
    <property type="entry name" value="Carbamate kinase-like"/>
    <property type="match status" value="1"/>
</dbReference>
<dbReference type="GO" id="GO:0005737">
    <property type="term" value="C:cytoplasm"/>
    <property type="evidence" value="ECO:0007669"/>
    <property type="project" value="UniProtKB-SubCell"/>
</dbReference>
<name>A0A5J4S611_9ZZZZ</name>
<dbReference type="InterPro" id="IPR001048">
    <property type="entry name" value="Asp/Glu/Uridylate_kinase"/>
</dbReference>
<dbReference type="EMBL" id="SNRY01000382">
    <property type="protein sequence ID" value="KAA6341526.1"/>
    <property type="molecule type" value="Genomic_DNA"/>
</dbReference>
<keyword evidence="11" id="KW-0665">Pyrimidine biosynthesis</keyword>
<dbReference type="UniPathway" id="UPA00159">
    <property type="reaction ID" value="UER00275"/>
</dbReference>
<evidence type="ECO:0000313" key="15">
    <source>
        <dbReference type="EMBL" id="KAA6341526.1"/>
    </source>
</evidence>
<evidence type="ECO:0000256" key="13">
    <source>
        <dbReference type="ARBA" id="ARBA00047767"/>
    </source>
</evidence>
<reference evidence="15" key="1">
    <citation type="submission" date="2019-03" db="EMBL/GenBank/DDBJ databases">
        <title>Single cell metagenomics reveals metabolic interactions within the superorganism composed of flagellate Streblomastix strix and complex community of Bacteroidetes bacteria on its surface.</title>
        <authorList>
            <person name="Treitli S.C."/>
            <person name="Kolisko M."/>
            <person name="Husnik F."/>
            <person name="Keeling P."/>
            <person name="Hampl V."/>
        </authorList>
    </citation>
    <scope>NUCLEOTIDE SEQUENCE</scope>
    <source>
        <strain evidence="15">STM</strain>
    </source>
</reference>
<dbReference type="GO" id="GO:0005524">
    <property type="term" value="F:ATP binding"/>
    <property type="evidence" value="ECO:0007669"/>
    <property type="project" value="UniProtKB-KW"/>
</dbReference>
<organism evidence="15">
    <name type="scientific">termite gut metagenome</name>
    <dbReference type="NCBI Taxonomy" id="433724"/>
    <lineage>
        <taxon>unclassified sequences</taxon>
        <taxon>metagenomes</taxon>
        <taxon>organismal metagenomes</taxon>
    </lineage>
</organism>
<dbReference type="InterPro" id="IPR011817">
    <property type="entry name" value="Uridylate_kinase"/>
</dbReference>
<dbReference type="InterPro" id="IPR015963">
    <property type="entry name" value="Uridylate_kinase_bac"/>
</dbReference>
<gene>
    <name evidence="15" type="ORF">EZS27_010672</name>
</gene>
<evidence type="ECO:0000256" key="2">
    <source>
        <dbReference type="ARBA" id="ARBA00004791"/>
    </source>
</evidence>
<comment type="subcellular location">
    <subcellularLocation>
        <location evidence="1">Cytoplasm</location>
    </subcellularLocation>
</comment>
<comment type="pathway">
    <text evidence="2">Pyrimidine metabolism; CTP biosynthesis via de novo pathway; UDP from UMP (UMPK route): step 1/1.</text>
</comment>
<keyword evidence="6" id="KW-0963">Cytoplasm</keyword>
<dbReference type="GO" id="GO:0006225">
    <property type="term" value="P:UDP biosynthetic process"/>
    <property type="evidence" value="ECO:0007669"/>
    <property type="project" value="TreeGrafter"/>
</dbReference>
<evidence type="ECO:0000256" key="8">
    <source>
        <dbReference type="ARBA" id="ARBA00022741"/>
    </source>
</evidence>
<dbReference type="Pfam" id="PF00696">
    <property type="entry name" value="AA_kinase"/>
    <property type="match status" value="1"/>
</dbReference>
<evidence type="ECO:0000256" key="5">
    <source>
        <dbReference type="ARBA" id="ARBA00016403"/>
    </source>
</evidence>
<evidence type="ECO:0000256" key="12">
    <source>
        <dbReference type="ARBA" id="ARBA00032092"/>
    </source>
</evidence>
<keyword evidence="8" id="KW-0547">Nucleotide-binding</keyword>
<dbReference type="PIRSF" id="PIRSF005650">
    <property type="entry name" value="Uridylate_kin"/>
    <property type="match status" value="1"/>
</dbReference>
<dbReference type="PANTHER" id="PTHR42833:SF4">
    <property type="entry name" value="URIDYLATE KINASE PUMPKIN, CHLOROPLASTIC"/>
    <property type="match status" value="1"/>
</dbReference>
<dbReference type="InterPro" id="IPR036393">
    <property type="entry name" value="AceGlu_kinase-like_sf"/>
</dbReference>
<dbReference type="PANTHER" id="PTHR42833">
    <property type="entry name" value="URIDYLATE KINASE"/>
    <property type="match status" value="1"/>
</dbReference>
<dbReference type="AlphaFoldDB" id="A0A5J4S611"/>
<dbReference type="FunFam" id="3.40.1160.10:FF:000001">
    <property type="entry name" value="Uridylate kinase"/>
    <property type="match status" value="1"/>
</dbReference>
<dbReference type="GO" id="GO:0033862">
    <property type="term" value="F:UMP kinase activity"/>
    <property type="evidence" value="ECO:0007669"/>
    <property type="project" value="UniProtKB-EC"/>
</dbReference>
<accession>A0A5J4S611</accession>
<evidence type="ECO:0000256" key="10">
    <source>
        <dbReference type="ARBA" id="ARBA00022840"/>
    </source>
</evidence>
<keyword evidence="10" id="KW-0067">ATP-binding</keyword>
<comment type="caution">
    <text evidence="15">The sequence shown here is derived from an EMBL/GenBank/DDBJ whole genome shotgun (WGS) entry which is preliminary data.</text>
</comment>
<comment type="similarity">
    <text evidence="3">Belongs to the UMP kinase family.</text>
</comment>
<dbReference type="EC" id="2.7.4.22" evidence="4"/>
<dbReference type="Gene3D" id="3.40.1160.10">
    <property type="entry name" value="Acetylglutamate kinase-like"/>
    <property type="match status" value="1"/>
</dbReference>
<sequence>MVKYKRILLKLSGESLLGEKNYGIDEKRLSQYAAQIKEIHQLGVQMGIVIGGGNIFRGLSGTSKGFDRVNGDQMGMLATVINSLALNSALHAAGVKSRVLTAVRMEPIGEFYSNRKAIECMENGEITILSAGTGNPFFTTDTGSSLRGIEIKADVMLKGTRVDGIYTADPEKDKTATKFDEITFDEIYRRGLQVMDLTATTLCKENNLSIIVFNMDTVGNLKKVVLGEKIGTWVHN</sequence>
<keyword evidence="9 15" id="KW-0418">Kinase</keyword>
<evidence type="ECO:0000259" key="14">
    <source>
        <dbReference type="Pfam" id="PF00696"/>
    </source>
</evidence>
<dbReference type="HAMAP" id="MF_01220_B">
    <property type="entry name" value="PyrH_B"/>
    <property type="match status" value="1"/>
</dbReference>